<evidence type="ECO:0000313" key="1">
    <source>
        <dbReference type="EMBL" id="SVC16247.1"/>
    </source>
</evidence>
<organism evidence="1">
    <name type="scientific">marine metagenome</name>
    <dbReference type="NCBI Taxonomy" id="408172"/>
    <lineage>
        <taxon>unclassified sequences</taxon>
        <taxon>metagenomes</taxon>
        <taxon>ecological metagenomes</taxon>
    </lineage>
</organism>
<gene>
    <name evidence="1" type="ORF">METZ01_LOCUS269101</name>
</gene>
<protein>
    <submittedName>
        <fullName evidence="1">Uncharacterized protein</fullName>
    </submittedName>
</protein>
<name>A0A382JZG2_9ZZZZ</name>
<proteinExistence type="predicted"/>
<dbReference type="AlphaFoldDB" id="A0A382JZG2"/>
<feature type="non-terminal residue" evidence="1">
    <location>
        <position position="30"/>
    </location>
</feature>
<reference evidence="1" key="1">
    <citation type="submission" date="2018-05" db="EMBL/GenBank/DDBJ databases">
        <authorList>
            <person name="Lanie J.A."/>
            <person name="Ng W.-L."/>
            <person name="Kazmierczak K.M."/>
            <person name="Andrzejewski T.M."/>
            <person name="Davidsen T.M."/>
            <person name="Wayne K.J."/>
            <person name="Tettelin H."/>
            <person name="Glass J.I."/>
            <person name="Rusch D."/>
            <person name="Podicherti R."/>
            <person name="Tsui H.-C.T."/>
            <person name="Winkler M.E."/>
        </authorList>
    </citation>
    <scope>NUCLEOTIDE SEQUENCE</scope>
</reference>
<accession>A0A382JZG2</accession>
<sequence>MVGILMENQKSITTAEELREFARMEPEEAF</sequence>
<dbReference type="EMBL" id="UINC01076770">
    <property type="protein sequence ID" value="SVC16247.1"/>
    <property type="molecule type" value="Genomic_DNA"/>
</dbReference>